<keyword evidence="1" id="KW-0862">Zinc</keyword>
<proteinExistence type="predicted"/>
<dbReference type="Pfam" id="PF22936">
    <property type="entry name" value="Pol_BBD"/>
    <property type="match status" value="1"/>
</dbReference>
<evidence type="ECO:0000256" key="2">
    <source>
        <dbReference type="SAM" id="MobiDB-lite"/>
    </source>
</evidence>
<protein>
    <recommendedName>
        <fullName evidence="3">CCHC-type domain-containing protein</fullName>
    </recommendedName>
</protein>
<evidence type="ECO:0000259" key="3">
    <source>
        <dbReference type="PROSITE" id="PS50158"/>
    </source>
</evidence>
<feature type="region of interest" description="Disordered" evidence="2">
    <location>
        <begin position="1"/>
        <end position="30"/>
    </location>
</feature>
<dbReference type="Pfam" id="PF14223">
    <property type="entry name" value="Retrotran_gag_2"/>
    <property type="match status" value="1"/>
</dbReference>
<dbReference type="Proteomes" id="UP001341281">
    <property type="component" value="Chromosome 03"/>
</dbReference>
<evidence type="ECO:0000256" key="1">
    <source>
        <dbReference type="PROSITE-ProRule" id="PRU00047"/>
    </source>
</evidence>
<dbReference type="GO" id="GO:0008270">
    <property type="term" value="F:zinc ion binding"/>
    <property type="evidence" value="ECO:0007669"/>
    <property type="project" value="UniProtKB-KW"/>
</dbReference>
<keyword evidence="1" id="KW-0863">Zinc-finger</keyword>
<feature type="compositionally biased region" description="Low complexity" evidence="2">
    <location>
        <begin position="268"/>
        <end position="277"/>
    </location>
</feature>
<evidence type="ECO:0000313" key="4">
    <source>
        <dbReference type="EMBL" id="WVZ63122.1"/>
    </source>
</evidence>
<dbReference type="InterPro" id="IPR054722">
    <property type="entry name" value="PolX-like_BBD"/>
</dbReference>
<dbReference type="PROSITE" id="PS50158">
    <property type="entry name" value="ZF_CCHC"/>
    <property type="match status" value="1"/>
</dbReference>
<dbReference type="AlphaFoldDB" id="A0AAQ3T0E3"/>
<evidence type="ECO:0000313" key="5">
    <source>
        <dbReference type="Proteomes" id="UP001341281"/>
    </source>
</evidence>
<feature type="domain" description="CCHC-type" evidence="3">
    <location>
        <begin position="318"/>
        <end position="331"/>
    </location>
</feature>
<dbReference type="InterPro" id="IPR036875">
    <property type="entry name" value="Znf_CCHC_sf"/>
</dbReference>
<gene>
    <name evidence="4" type="ORF">U9M48_012781</name>
</gene>
<dbReference type="PANTHER" id="PTHR35317:SF38">
    <property type="entry name" value="RNA-DIRECTED DNA POLYMERASE"/>
    <property type="match status" value="1"/>
</dbReference>
<dbReference type="SUPFAM" id="SSF57756">
    <property type="entry name" value="Retrovirus zinc finger-like domains"/>
    <property type="match status" value="1"/>
</dbReference>
<reference evidence="4 5" key="1">
    <citation type="submission" date="2024-02" db="EMBL/GenBank/DDBJ databases">
        <title>High-quality chromosome-scale genome assembly of Pensacola bahiagrass (Paspalum notatum Flugge var. saurae).</title>
        <authorList>
            <person name="Vega J.M."/>
            <person name="Podio M."/>
            <person name="Orjuela J."/>
            <person name="Siena L.A."/>
            <person name="Pessino S.C."/>
            <person name="Combes M.C."/>
            <person name="Mariac C."/>
            <person name="Albertini E."/>
            <person name="Pupilli F."/>
            <person name="Ortiz J.P.A."/>
            <person name="Leblanc O."/>
        </authorList>
    </citation>
    <scope>NUCLEOTIDE SEQUENCE [LARGE SCALE GENOMIC DNA]</scope>
    <source>
        <strain evidence="4">R1</strain>
        <tissue evidence="4">Leaf</tissue>
    </source>
</reference>
<dbReference type="InterPro" id="IPR001878">
    <property type="entry name" value="Znf_CCHC"/>
</dbReference>
<keyword evidence="1" id="KW-0479">Metal-binding</keyword>
<dbReference type="EMBL" id="CP144747">
    <property type="protein sequence ID" value="WVZ63122.1"/>
    <property type="molecule type" value="Genomic_DNA"/>
</dbReference>
<dbReference type="GO" id="GO:0003676">
    <property type="term" value="F:nucleic acid binding"/>
    <property type="evidence" value="ECO:0007669"/>
    <property type="project" value="InterPro"/>
</dbReference>
<feature type="region of interest" description="Disordered" evidence="2">
    <location>
        <begin position="261"/>
        <end position="321"/>
    </location>
</feature>
<accession>A0AAQ3T0E3</accession>
<dbReference type="InterPro" id="IPR025314">
    <property type="entry name" value="DUF4219"/>
</dbReference>
<dbReference type="PANTHER" id="PTHR35317">
    <property type="entry name" value="OS04G0629600 PROTEIN"/>
    <property type="match status" value="1"/>
</dbReference>
<organism evidence="4 5">
    <name type="scientific">Paspalum notatum var. saurae</name>
    <dbReference type="NCBI Taxonomy" id="547442"/>
    <lineage>
        <taxon>Eukaryota</taxon>
        <taxon>Viridiplantae</taxon>
        <taxon>Streptophyta</taxon>
        <taxon>Embryophyta</taxon>
        <taxon>Tracheophyta</taxon>
        <taxon>Spermatophyta</taxon>
        <taxon>Magnoliopsida</taxon>
        <taxon>Liliopsida</taxon>
        <taxon>Poales</taxon>
        <taxon>Poaceae</taxon>
        <taxon>PACMAD clade</taxon>
        <taxon>Panicoideae</taxon>
        <taxon>Andropogonodae</taxon>
        <taxon>Paspaleae</taxon>
        <taxon>Paspalinae</taxon>
        <taxon>Paspalum</taxon>
    </lineage>
</organism>
<dbReference type="Pfam" id="PF13961">
    <property type="entry name" value="DUF4219"/>
    <property type="match status" value="1"/>
</dbReference>
<dbReference type="Gene3D" id="4.10.60.10">
    <property type="entry name" value="Zinc finger, CCHC-type"/>
    <property type="match status" value="1"/>
</dbReference>
<name>A0AAQ3T0E3_PASNO</name>
<keyword evidence="5" id="KW-1185">Reference proteome</keyword>
<sequence length="536" mass="59397">MGDKTPPQSPGSKGGDKKIGDDDASSSRTVRDVGVPANWPVLTKTNYTEWALLMRIKMKARNLWDAVEAFSPNSQFGFCHWSWWISIRGIRSLWKNCNGTSEQEMMALDAITIAIPVDMVTQLAVKETAKEAWDAIKSMRVSSDQARKSKAQRLRREFETIRFKPDESINDFTARISNLAATMETVGDKVEPRHVMEKMLRIAPKKFRKVAVAVAITADLTKLTLEDLSVRLHAVEGRIAEEDEPPPPRADGKLYLTAEQWEERTRGRSNSGDGSSSTKVGDDRRRKPRRKSGGRGGRKDNEGSTSSGKDAPPRDNSCQNCGKKGHWAMECHAKERANLTQDEDEEDAALLLTIASVDSAPICPEPEDKLVTPTQGLHVNEPRASAFLAADDEEEPFKGWYIDTGASNHMTSRGNVFAELDRDIKGTVKFGNGSIADIQGIGTVVFFGDGSGISTVVFSGKHGKHKALRGVYFIPRLKNSIINVGQLVEGGSRIEVEDGLLHIWDRERQLLARVERRKNKLYVLHLQATRPAALLA</sequence>